<dbReference type="InterPro" id="IPR006015">
    <property type="entry name" value="Universal_stress_UspA"/>
</dbReference>
<dbReference type="STRING" id="39841.SAMN05660836_02524"/>
<dbReference type="RefSeq" id="WP_093396280.1">
    <property type="nucleotide sequence ID" value="NZ_FOUU01000012.1"/>
</dbReference>
<protein>
    <submittedName>
        <fullName evidence="3">Nucleotide-binding universal stress protein, UspA family</fullName>
    </submittedName>
</protein>
<feature type="domain" description="UspA" evidence="2">
    <location>
        <begin position="3"/>
        <end position="147"/>
    </location>
</feature>
<keyword evidence="4" id="KW-1185">Reference proteome</keyword>
<dbReference type="PRINTS" id="PR01438">
    <property type="entry name" value="UNVRSLSTRESS"/>
</dbReference>
<dbReference type="Proteomes" id="UP000199611">
    <property type="component" value="Unassembled WGS sequence"/>
</dbReference>
<feature type="domain" description="UspA" evidence="2">
    <location>
        <begin position="152"/>
        <end position="278"/>
    </location>
</feature>
<comment type="similarity">
    <text evidence="1">Belongs to the universal stress protein A family.</text>
</comment>
<evidence type="ECO:0000256" key="1">
    <source>
        <dbReference type="ARBA" id="ARBA00008791"/>
    </source>
</evidence>
<proteinExistence type="inferred from homology"/>
<name>A0A1I4VYF7_9BACT</name>
<reference evidence="3 4" key="1">
    <citation type="submission" date="2016-10" db="EMBL/GenBank/DDBJ databases">
        <authorList>
            <person name="de Groot N.N."/>
        </authorList>
    </citation>
    <scope>NUCLEOTIDE SEQUENCE [LARGE SCALE GENOMIC DNA]</scope>
    <source>
        <strain evidence="3 4">DSM 9990</strain>
    </source>
</reference>
<dbReference type="AlphaFoldDB" id="A0A1I4VYF7"/>
<accession>A0A1I4VYF7</accession>
<dbReference type="Pfam" id="PF00582">
    <property type="entry name" value="Usp"/>
    <property type="match status" value="2"/>
</dbReference>
<dbReference type="Gene3D" id="3.40.50.12370">
    <property type="match status" value="1"/>
</dbReference>
<dbReference type="CDD" id="cd00293">
    <property type="entry name" value="USP-like"/>
    <property type="match status" value="2"/>
</dbReference>
<dbReference type="PANTHER" id="PTHR46268:SF15">
    <property type="entry name" value="UNIVERSAL STRESS PROTEIN HP_0031"/>
    <property type="match status" value="1"/>
</dbReference>
<dbReference type="SUPFAM" id="SSF52402">
    <property type="entry name" value="Adenine nucleotide alpha hydrolases-like"/>
    <property type="match status" value="2"/>
</dbReference>
<dbReference type="InterPro" id="IPR006016">
    <property type="entry name" value="UspA"/>
</dbReference>
<dbReference type="OrthoDB" id="5431433at2"/>
<dbReference type="PANTHER" id="PTHR46268">
    <property type="entry name" value="STRESS RESPONSE PROTEIN NHAX"/>
    <property type="match status" value="1"/>
</dbReference>
<dbReference type="EMBL" id="FOUU01000012">
    <property type="protein sequence ID" value="SFN06271.1"/>
    <property type="molecule type" value="Genomic_DNA"/>
</dbReference>
<gene>
    <name evidence="3" type="ORF">SAMN05660836_02524</name>
</gene>
<sequence>MIKVLVGVDTSPESRVALRYVCHLLEHCDAQVEAIYVKPDVTFYLQHDFEVPFIKKKSLEEKVEEEAEEVEKQILNVCEVCLAGKVPCEPKIVTGDAAEEILAEAQRGDYDLIVLGSHGHSALRGLLLGNVHNKILHHARRPVLIVREMRNIHRVLVAYRGTSCDQKALEFIAPMLERKKPQITVFHVREKALGETEEFAQKCVMEGRSSLEKFGHAPVTKVVEGDFVDETIKEIMNEDYDLVVLGAYGHNRPKYLQIISDEALTLVKRTMRPVLVFRDKEEHRK</sequence>
<organism evidence="3 4">
    <name type="scientific">Thermodesulforhabdus norvegica</name>
    <dbReference type="NCBI Taxonomy" id="39841"/>
    <lineage>
        <taxon>Bacteria</taxon>
        <taxon>Pseudomonadati</taxon>
        <taxon>Thermodesulfobacteriota</taxon>
        <taxon>Syntrophobacteria</taxon>
        <taxon>Syntrophobacterales</taxon>
        <taxon>Thermodesulforhabdaceae</taxon>
        <taxon>Thermodesulforhabdus</taxon>
    </lineage>
</organism>
<evidence type="ECO:0000259" key="2">
    <source>
        <dbReference type="Pfam" id="PF00582"/>
    </source>
</evidence>
<evidence type="ECO:0000313" key="4">
    <source>
        <dbReference type="Proteomes" id="UP000199611"/>
    </source>
</evidence>
<evidence type="ECO:0000313" key="3">
    <source>
        <dbReference type="EMBL" id="SFN06271.1"/>
    </source>
</evidence>